<keyword evidence="2" id="KW-1185">Reference proteome</keyword>
<dbReference type="CDD" id="cd07067">
    <property type="entry name" value="HP_PGM_like"/>
    <property type="match status" value="1"/>
</dbReference>
<name>A0A1S6U733_9BACT</name>
<dbReference type="PANTHER" id="PTHR47623:SF1">
    <property type="entry name" value="OS09G0287300 PROTEIN"/>
    <property type="match status" value="1"/>
</dbReference>
<dbReference type="Gene3D" id="3.40.50.1240">
    <property type="entry name" value="Phosphoglycerate mutase-like"/>
    <property type="match status" value="1"/>
</dbReference>
<dbReference type="PANTHER" id="PTHR47623">
    <property type="entry name" value="OS09G0287300 PROTEIN"/>
    <property type="match status" value="1"/>
</dbReference>
<sequence length="163" mass="19156">MKKIYFMRHAKAVETNSDKDFKRAINDRGKKDIKLIAKALKKHDIAFDLVISSDAIRCKQTVKELFNEMGIKKDVKYKKRFYTATANYIFEFIQTIDDDIKNVFLVLHNPAITEICEYISDVCIGNMPTCGVFAIEFEGKFSDIKKDEVRVLFFEYPKRYREK</sequence>
<dbReference type="Pfam" id="PF00300">
    <property type="entry name" value="His_Phos_1"/>
    <property type="match status" value="1"/>
</dbReference>
<reference evidence="2" key="1">
    <citation type="submission" date="2016-09" db="EMBL/GenBank/DDBJ databases">
        <title>Comparative genomics of the Campylobacter concisus group.</title>
        <authorList>
            <person name="Miller W.G."/>
            <person name="Yee E."/>
            <person name="Chapman M.H."/>
            <person name="Huynh S."/>
            <person name="Bono J.L."/>
            <person name="On S.L.W."/>
            <person name="StLeger J."/>
            <person name="Foster G."/>
            <person name="Parker C.T."/>
        </authorList>
    </citation>
    <scope>NUCLEOTIDE SEQUENCE [LARGE SCALE GENOMIC DNA]</scope>
    <source>
        <strain evidence="2">RM18021</strain>
    </source>
</reference>
<dbReference type="InterPro" id="IPR029033">
    <property type="entry name" value="His_PPase_superfam"/>
</dbReference>
<organism evidence="1 2">
    <name type="scientific">Campylobacter pinnipediorum subsp. caledonicus</name>
    <dbReference type="NCBI Taxonomy" id="1874362"/>
    <lineage>
        <taxon>Bacteria</taxon>
        <taxon>Pseudomonadati</taxon>
        <taxon>Campylobacterota</taxon>
        <taxon>Epsilonproteobacteria</taxon>
        <taxon>Campylobacterales</taxon>
        <taxon>Campylobacteraceae</taxon>
        <taxon>Campylobacter</taxon>
    </lineage>
</organism>
<evidence type="ECO:0000313" key="2">
    <source>
        <dbReference type="Proteomes" id="UP000190868"/>
    </source>
</evidence>
<dbReference type="InterPro" id="IPR013078">
    <property type="entry name" value="His_Pase_superF_clade-1"/>
</dbReference>
<dbReference type="SUPFAM" id="SSF53254">
    <property type="entry name" value="Phosphoglycerate mutase-like"/>
    <property type="match status" value="1"/>
</dbReference>
<dbReference type="AlphaFoldDB" id="A0A1S6U733"/>
<gene>
    <name evidence="1" type="primary">sixA</name>
    <name evidence="1" type="ORF">CPIN18021_0752</name>
</gene>
<accession>A0A1S6U733</accession>
<proteinExistence type="predicted"/>
<dbReference type="Proteomes" id="UP000190868">
    <property type="component" value="Chromosome"/>
</dbReference>
<protein>
    <submittedName>
        <fullName evidence="1">Phosphohistidine phosphatase</fullName>
    </submittedName>
</protein>
<dbReference type="RefSeq" id="WP_078424434.1">
    <property type="nucleotide sequence ID" value="NZ_CP017258.1"/>
</dbReference>
<dbReference type="EMBL" id="CP017258">
    <property type="protein sequence ID" value="AQW87564.1"/>
    <property type="molecule type" value="Genomic_DNA"/>
</dbReference>
<evidence type="ECO:0000313" key="1">
    <source>
        <dbReference type="EMBL" id="AQW87564.1"/>
    </source>
</evidence>